<dbReference type="FunFam" id="2.60.40.10:FF:001401">
    <property type="entry name" value="immunoglobulin-like and fibronectin type III domain-containing protein 1"/>
    <property type="match status" value="1"/>
</dbReference>
<organism evidence="10 11">
    <name type="scientific">Varanus komodoensis</name>
    <name type="common">Komodo dragon</name>
    <dbReference type="NCBI Taxonomy" id="61221"/>
    <lineage>
        <taxon>Eukaryota</taxon>
        <taxon>Metazoa</taxon>
        <taxon>Chordata</taxon>
        <taxon>Craniata</taxon>
        <taxon>Vertebrata</taxon>
        <taxon>Euteleostomi</taxon>
        <taxon>Lepidosauria</taxon>
        <taxon>Squamata</taxon>
        <taxon>Bifurcata</taxon>
        <taxon>Unidentata</taxon>
        <taxon>Episquamata</taxon>
        <taxon>Toxicofera</taxon>
        <taxon>Anguimorpha</taxon>
        <taxon>Paleoanguimorpha</taxon>
        <taxon>Varanoidea</taxon>
        <taxon>Varanidae</taxon>
        <taxon>Varanus</taxon>
    </lineage>
</organism>
<protein>
    <recommendedName>
        <fullName evidence="12">Immunoglobulin-like and fibronectin type III domain-containing protein 1</fullName>
    </recommendedName>
</protein>
<dbReference type="InterPro" id="IPR007110">
    <property type="entry name" value="Ig-like_dom"/>
</dbReference>
<sequence length="1514" mass="160953">AGGRTHPAQQHSSLWSLPGFLQRMRVASKPCPWEKPSLEGISDIIPVACFYECVLLDQYQLLLGKYLRKSAIPGVTITQYVDNIPKGCSTPDFERKPITLTLSEGKNAIFRAVVKGEPKPQVLWKRNSKEMDDPQKYQTSFIPSTNEFILQINKITSEDADLYRCTAVNEYGEATCTTGLKIIQGRLLSFACDLKKEIQDFRKILKKRAPTTAPKKELSMEQVWQLLLNADRKDYEKICLKYGIVDFRGMLRKLQEMKKEREDKQALYVSNLINLRHVKVNQEQRNASFDVEMDLKNPESRIYLYKDGQMINFGFNSDTVKHCLRQVGKKYNFIINDLQLEDAGLYQVKVEDVDIFSTELEAESIPVSFRHPLGELRCQEQGNAVFQCTLYDPCFSPMWFHKNCRLEANDKYDISVTKDGLTHRLVIKNTQLSDKGTYTIDIGSHSSSAWLEKKLLEEDHAKKFRQGVESENQEHFGIGKDGQHRNSQDGSEGTHDSFGKGKDGKMKWFSGAGVDMAEGDQFTTLGGNGVCGETGTGMGSLYNKHALLGDMGSRDAGGLLTPEGQDSALSGAGSGDRFGRARGMGTQDSTSGSSSVDRNQHGMGAISGAGVGFGMPGEVEGFYGNQVTLGGPGDRRDGGLYSKDSGQGDASGAGTGGIGALYGRDDKLAGIGLSSARGKDGIYGEDGKTGAVGITGDGAEIEMILHSRDGTIAGMLGTDGSNAGRRVDGLYAKDGTGAGVGAGASGIGGLHSKDGMTGGIGTGGPGDAEGISGLYGKDGMPGSMSVWTDKSGVPAGIDGFHGKNRMTGGTGICGPGGAEGVGGIYDRNGMIGGAGGPGDAAGISGRYSKGTVPGISAGGPGDAVGIGGVHGKGGILSGAGTVEPGSENGVLTGSGGPAGGTGRTGGLYSKDGMPAGVGLSGAGGAEIGGKHYRKEDMLGGAGAGGPGGASGIGKLYGKDMGGAGTDVSGGTGATGRLYGKDGMLDRAGSGGPGGVGIEGGQHGKDGMPIGAGTGGAGGFSIFSLHQLTTEFKSEHLFKTIGCTSTPQRKSQLVQNIILLDLFYSIDRKYVVTDLKEGLQYEFRVAAINAAGVGEPSAPSEAAFARDPMNPPGPVRDLKVVSTDYCSISLSWMKPEAEDESCAKGYIVEIRHSDVLKWTQCNALPIPATTYTVRGLKAREMYFLRVRAINDGGLGDPVELDTCVQTIPPIGELQCSDTVKSFMIVKSGNTIRVRIPFEASPTPDVVWLKDGLALPAKATVATRKGISQLIIPKADFSDSGHYTIILRTEHGSKVTFSFLVQVLDAPESPGPIQLVEKVPETVTLIWEPSPTEKKEGTLNYMVMMRDSTKGSWQLVADLIYTNKCTVANFMPGREYFFRVLAKNCMGISEPSETVQPWSIRKEKAKFELRLPRYKGINQTQPPRFLVPLKPHVVTLGFDCHMSCAVTGHPAPQVTWYKDGKNISQDHSFFSKNDFGVCSLVIPGVTPSDGGQYKVVAINELGQASSKAELTIKGKD</sequence>
<feature type="domain" description="Ig-like" evidence="8">
    <location>
        <begin position="1421"/>
        <end position="1509"/>
    </location>
</feature>
<dbReference type="SMART" id="SM00408">
    <property type="entry name" value="IGc2"/>
    <property type="match status" value="3"/>
</dbReference>
<evidence type="ECO:0000313" key="11">
    <source>
        <dbReference type="Proteomes" id="UP000694545"/>
    </source>
</evidence>
<feature type="region of interest" description="Disordered" evidence="7">
    <location>
        <begin position="556"/>
        <end position="609"/>
    </location>
</feature>
<dbReference type="FunFam" id="2.60.40.10:FF:000345">
    <property type="entry name" value="Muscle M-line assembly protein unc-89"/>
    <property type="match status" value="1"/>
</dbReference>
<keyword evidence="6" id="KW-0393">Immunoglobulin domain</keyword>
<reference evidence="10" key="2">
    <citation type="submission" date="2025-09" db="UniProtKB">
        <authorList>
            <consortium name="Ensembl"/>
        </authorList>
    </citation>
    <scope>IDENTIFICATION</scope>
</reference>
<evidence type="ECO:0008006" key="12">
    <source>
        <dbReference type="Google" id="ProtNLM"/>
    </source>
</evidence>
<accession>A0A8D2J5C6</accession>
<comment type="subcellular location">
    <subcellularLocation>
        <location evidence="1">Cytoplasm</location>
    </subcellularLocation>
</comment>
<keyword evidence="11" id="KW-1185">Reference proteome</keyword>
<dbReference type="InterPro" id="IPR036179">
    <property type="entry name" value="Ig-like_dom_sf"/>
</dbReference>
<dbReference type="InterPro" id="IPR003599">
    <property type="entry name" value="Ig_sub"/>
</dbReference>
<dbReference type="InterPro" id="IPR003598">
    <property type="entry name" value="Ig_sub2"/>
</dbReference>
<dbReference type="InterPro" id="IPR036116">
    <property type="entry name" value="FN3_sf"/>
</dbReference>
<dbReference type="CDD" id="cd00063">
    <property type="entry name" value="FN3"/>
    <property type="match status" value="3"/>
</dbReference>
<dbReference type="FunFam" id="2.60.40.10:FF:001231">
    <property type="entry name" value="Immunoglobulin-like and fibronectin type III domain containing 1"/>
    <property type="match status" value="1"/>
</dbReference>
<evidence type="ECO:0000256" key="1">
    <source>
        <dbReference type="ARBA" id="ARBA00004496"/>
    </source>
</evidence>
<dbReference type="PANTHER" id="PTHR13817:SF181">
    <property type="entry name" value="IMMUNOGLOBULIN-LIKE AND FIBRONECTIN TYPE III DOMAIN-CONTAINING PROTEIN 1"/>
    <property type="match status" value="1"/>
</dbReference>
<feature type="domain" description="Fibronectin type-III" evidence="9">
    <location>
        <begin position="1110"/>
        <end position="1208"/>
    </location>
</feature>
<feature type="domain" description="Fibronectin type-III" evidence="9">
    <location>
        <begin position="1307"/>
        <end position="1401"/>
    </location>
</feature>
<evidence type="ECO:0000256" key="7">
    <source>
        <dbReference type="SAM" id="MobiDB-lite"/>
    </source>
</evidence>
<dbReference type="FunFam" id="2.60.40.10:FF:001097">
    <property type="entry name" value="Immunoglobulin-like and fibronectin type III domain-containing protein 1"/>
    <property type="match status" value="1"/>
</dbReference>
<evidence type="ECO:0000313" key="10">
    <source>
        <dbReference type="Ensembl" id="ENSVKKP00000010579.1"/>
    </source>
</evidence>
<keyword evidence="4" id="KW-0677">Repeat</keyword>
<evidence type="ECO:0000259" key="9">
    <source>
        <dbReference type="PROSITE" id="PS50853"/>
    </source>
</evidence>
<evidence type="ECO:0000256" key="2">
    <source>
        <dbReference type="ARBA" id="ARBA00006692"/>
    </source>
</evidence>
<dbReference type="PROSITE" id="PS50835">
    <property type="entry name" value="IG_LIKE"/>
    <property type="match status" value="2"/>
</dbReference>
<dbReference type="SUPFAM" id="SSF48726">
    <property type="entry name" value="Immunoglobulin"/>
    <property type="match status" value="4"/>
</dbReference>
<evidence type="ECO:0000259" key="8">
    <source>
        <dbReference type="PROSITE" id="PS50835"/>
    </source>
</evidence>
<keyword evidence="3" id="KW-0963">Cytoplasm</keyword>
<feature type="compositionally biased region" description="Polar residues" evidence="7">
    <location>
        <begin position="586"/>
        <end position="597"/>
    </location>
</feature>
<name>A0A8D2J5C6_VARKO</name>
<dbReference type="PANTHER" id="PTHR13817">
    <property type="entry name" value="TITIN"/>
    <property type="match status" value="1"/>
</dbReference>
<comment type="similarity">
    <text evidence="2">Belongs to the protein kinase superfamily. CAMK Ser/Thr protein kinase family.</text>
</comment>
<dbReference type="OMA" id="ERICIEH"/>
<dbReference type="Proteomes" id="UP000694545">
    <property type="component" value="Unplaced"/>
</dbReference>
<dbReference type="GO" id="GO:0030017">
    <property type="term" value="C:sarcomere"/>
    <property type="evidence" value="ECO:0007669"/>
    <property type="project" value="UniProtKB-ARBA"/>
</dbReference>
<evidence type="ECO:0000256" key="5">
    <source>
        <dbReference type="ARBA" id="ARBA00023157"/>
    </source>
</evidence>
<dbReference type="InterPro" id="IPR050964">
    <property type="entry name" value="Striated_Muscle_Regulatory"/>
</dbReference>
<dbReference type="FunFam" id="2.60.40.10:FF:001438">
    <property type="entry name" value="Immunoglobulin-like and fibronectin type III domain-containing protein 1"/>
    <property type="match status" value="1"/>
</dbReference>
<dbReference type="InterPro" id="IPR013783">
    <property type="entry name" value="Ig-like_fold"/>
</dbReference>
<dbReference type="CDD" id="cd00096">
    <property type="entry name" value="Ig"/>
    <property type="match status" value="1"/>
</dbReference>
<dbReference type="InterPro" id="IPR003961">
    <property type="entry name" value="FN3_dom"/>
</dbReference>
<dbReference type="InterPro" id="IPR013098">
    <property type="entry name" value="Ig_I-set"/>
</dbReference>
<feature type="region of interest" description="Disordered" evidence="7">
    <location>
        <begin position="624"/>
        <end position="652"/>
    </location>
</feature>
<dbReference type="SUPFAM" id="SSF49265">
    <property type="entry name" value="Fibronectin type III"/>
    <property type="match status" value="2"/>
</dbReference>
<proteinExistence type="inferred from homology"/>
<dbReference type="Pfam" id="PF00041">
    <property type="entry name" value="fn3"/>
    <property type="match status" value="3"/>
</dbReference>
<dbReference type="SMART" id="SM00409">
    <property type="entry name" value="IG"/>
    <property type="match status" value="5"/>
</dbReference>
<dbReference type="FunFam" id="2.60.40.10:FF:001267">
    <property type="entry name" value="Immunoglobulin-like and fibronectin type III domain containing 1"/>
    <property type="match status" value="1"/>
</dbReference>
<evidence type="ECO:0000256" key="6">
    <source>
        <dbReference type="ARBA" id="ARBA00023319"/>
    </source>
</evidence>
<reference evidence="10" key="1">
    <citation type="submission" date="2025-08" db="UniProtKB">
        <authorList>
            <consortium name="Ensembl"/>
        </authorList>
    </citation>
    <scope>IDENTIFICATION</scope>
</reference>
<evidence type="ECO:0000256" key="4">
    <source>
        <dbReference type="ARBA" id="ARBA00022737"/>
    </source>
</evidence>
<dbReference type="Ensembl" id="ENSVKKT00000010837.1">
    <property type="protein sequence ID" value="ENSVKKP00000010579.1"/>
    <property type="gene ID" value="ENSVKKG00000007437.1"/>
</dbReference>
<evidence type="ECO:0000256" key="3">
    <source>
        <dbReference type="ARBA" id="ARBA00022490"/>
    </source>
</evidence>
<dbReference type="Pfam" id="PF07679">
    <property type="entry name" value="I-set"/>
    <property type="match status" value="4"/>
</dbReference>
<dbReference type="Pfam" id="PF18362">
    <property type="entry name" value="THB"/>
    <property type="match status" value="1"/>
</dbReference>
<dbReference type="SMART" id="SM00060">
    <property type="entry name" value="FN3"/>
    <property type="match status" value="2"/>
</dbReference>
<feature type="region of interest" description="Disordered" evidence="7">
    <location>
        <begin position="466"/>
        <end position="503"/>
    </location>
</feature>
<keyword evidence="5" id="KW-1015">Disulfide bond</keyword>
<dbReference type="PROSITE" id="PS50853">
    <property type="entry name" value="FN3"/>
    <property type="match status" value="2"/>
</dbReference>
<dbReference type="Gene3D" id="2.60.40.10">
    <property type="entry name" value="Immunoglobulins"/>
    <property type="match status" value="8"/>
</dbReference>
<dbReference type="InterPro" id="IPR040849">
    <property type="entry name" value="MyBP-C_THB"/>
</dbReference>
<feature type="domain" description="Ig-like" evidence="8">
    <location>
        <begin position="91"/>
        <end position="177"/>
    </location>
</feature>